<evidence type="ECO:0000313" key="1">
    <source>
        <dbReference type="EMBL" id="KAI0086360.1"/>
    </source>
</evidence>
<organism evidence="1 2">
    <name type="scientific">Irpex rosettiformis</name>
    <dbReference type="NCBI Taxonomy" id="378272"/>
    <lineage>
        <taxon>Eukaryota</taxon>
        <taxon>Fungi</taxon>
        <taxon>Dikarya</taxon>
        <taxon>Basidiomycota</taxon>
        <taxon>Agaricomycotina</taxon>
        <taxon>Agaricomycetes</taxon>
        <taxon>Polyporales</taxon>
        <taxon>Irpicaceae</taxon>
        <taxon>Irpex</taxon>
    </lineage>
</organism>
<sequence length="502" mass="54575">MEFQGDWFPQISGYATADDLNDNTTSMVSENEEDNVEDMLDAFTDSDNMDTAATIGTELFDSDSDMSEVEEIVDAFTDDDTRMATDSDEADDEADSDSDADSISVISSVTPRHHYDFSQPHEDQVMVCYEVSEIGAPTPEAVSDDETDHYTAGAPDHDDTDCSWGGGVEFADGETAPTPRAVSPASDDPQSYTPTPGMDQDVSDEEGLTSHSSSPDPVLGSTVAQLEGLDEYSTTTDFVDSGEETGHGRYSTPPTTPEGSIDDDTEIEVMDEYEVEAEDNGEGEDEYSRDRDEAEDNLEGEGEDTEGGDTGAEDTEVEDTEVEDTEVEDTEVEDTEVEDTEVEDTEVEDTEVEDESKTETTGSFTSEPSTVSRFLGRMQDRSHDLLAGPVMGDATYADLDANSLMISHFGTTDPDFVLSDSEKEDDGRSRAPALRSPSPEPSRFRPAAGSYEPFFDEVITSTGTDSHSNYDVESSLAGMPRNRGSTSAPVQKTVSYWLRTME</sequence>
<gene>
    <name evidence="1" type="ORF">BDY19DRAFT_908338</name>
</gene>
<keyword evidence="2" id="KW-1185">Reference proteome</keyword>
<proteinExistence type="predicted"/>
<accession>A0ACB8TWF8</accession>
<name>A0ACB8TWF8_9APHY</name>
<reference evidence="1" key="1">
    <citation type="journal article" date="2021" name="Environ. Microbiol.">
        <title>Gene family expansions and transcriptome signatures uncover fungal adaptations to wood decay.</title>
        <authorList>
            <person name="Hage H."/>
            <person name="Miyauchi S."/>
            <person name="Viragh M."/>
            <person name="Drula E."/>
            <person name="Min B."/>
            <person name="Chaduli D."/>
            <person name="Navarro D."/>
            <person name="Favel A."/>
            <person name="Norest M."/>
            <person name="Lesage-Meessen L."/>
            <person name="Balint B."/>
            <person name="Merenyi Z."/>
            <person name="de Eugenio L."/>
            <person name="Morin E."/>
            <person name="Martinez A.T."/>
            <person name="Baldrian P."/>
            <person name="Stursova M."/>
            <person name="Martinez M.J."/>
            <person name="Novotny C."/>
            <person name="Magnuson J.K."/>
            <person name="Spatafora J.W."/>
            <person name="Maurice S."/>
            <person name="Pangilinan J."/>
            <person name="Andreopoulos W."/>
            <person name="LaButti K."/>
            <person name="Hundley H."/>
            <person name="Na H."/>
            <person name="Kuo A."/>
            <person name="Barry K."/>
            <person name="Lipzen A."/>
            <person name="Henrissat B."/>
            <person name="Riley R."/>
            <person name="Ahrendt S."/>
            <person name="Nagy L.G."/>
            <person name="Grigoriev I.V."/>
            <person name="Martin F."/>
            <person name="Rosso M.N."/>
        </authorList>
    </citation>
    <scope>NUCLEOTIDE SEQUENCE</scope>
    <source>
        <strain evidence="1">CBS 384.51</strain>
    </source>
</reference>
<protein>
    <submittedName>
        <fullName evidence="1">Uncharacterized protein</fullName>
    </submittedName>
</protein>
<dbReference type="Proteomes" id="UP001055072">
    <property type="component" value="Unassembled WGS sequence"/>
</dbReference>
<evidence type="ECO:0000313" key="2">
    <source>
        <dbReference type="Proteomes" id="UP001055072"/>
    </source>
</evidence>
<comment type="caution">
    <text evidence="1">The sequence shown here is derived from an EMBL/GenBank/DDBJ whole genome shotgun (WGS) entry which is preliminary data.</text>
</comment>
<dbReference type="EMBL" id="MU274924">
    <property type="protein sequence ID" value="KAI0086360.1"/>
    <property type="molecule type" value="Genomic_DNA"/>
</dbReference>